<dbReference type="GO" id="GO:0016020">
    <property type="term" value="C:membrane"/>
    <property type="evidence" value="ECO:0007669"/>
    <property type="project" value="UniProtKB-SubCell"/>
</dbReference>
<comment type="caution">
    <text evidence="8">The sequence shown here is derived from an EMBL/GenBank/DDBJ whole genome shotgun (WGS) entry which is preliminary data.</text>
</comment>
<dbReference type="Proteomes" id="UP000589896">
    <property type="component" value="Unassembled WGS sequence"/>
</dbReference>
<evidence type="ECO:0000256" key="6">
    <source>
        <dbReference type="SAM" id="Phobius"/>
    </source>
</evidence>
<feature type="transmembrane region" description="Helical" evidence="6">
    <location>
        <begin position="207"/>
        <end position="232"/>
    </location>
</feature>
<evidence type="ECO:0000256" key="4">
    <source>
        <dbReference type="ARBA" id="ARBA00022989"/>
    </source>
</evidence>
<dbReference type="PANTHER" id="PTHR43495:SF5">
    <property type="entry name" value="GAMMA-AMINOBUTYRIC ACID PERMEASE"/>
    <property type="match status" value="1"/>
</dbReference>
<feature type="transmembrane region" description="Helical" evidence="6">
    <location>
        <begin position="164"/>
        <end position="187"/>
    </location>
</feature>
<dbReference type="InterPro" id="IPR004841">
    <property type="entry name" value="AA-permease/SLC12A_dom"/>
</dbReference>
<proteinExistence type="predicted"/>
<dbReference type="PANTHER" id="PTHR43495">
    <property type="entry name" value="GABA PERMEASE"/>
    <property type="match status" value="1"/>
</dbReference>
<keyword evidence="2" id="KW-0813">Transport</keyword>
<dbReference type="PROSITE" id="PS00218">
    <property type="entry name" value="AMINO_ACID_PERMEASE_1"/>
    <property type="match status" value="1"/>
</dbReference>
<feature type="transmembrane region" description="Helical" evidence="6">
    <location>
        <begin position="132"/>
        <end position="152"/>
    </location>
</feature>
<evidence type="ECO:0000256" key="2">
    <source>
        <dbReference type="ARBA" id="ARBA00022448"/>
    </source>
</evidence>
<keyword evidence="5 6" id="KW-0472">Membrane</keyword>
<dbReference type="GO" id="GO:0055085">
    <property type="term" value="P:transmembrane transport"/>
    <property type="evidence" value="ECO:0007669"/>
    <property type="project" value="InterPro"/>
</dbReference>
<feature type="transmembrane region" description="Helical" evidence="6">
    <location>
        <begin position="104"/>
        <end position="126"/>
    </location>
</feature>
<dbReference type="FunFam" id="1.20.1740.10:FF:000001">
    <property type="entry name" value="Amino acid permease"/>
    <property type="match status" value="1"/>
</dbReference>
<organism evidence="8 9">
    <name type="scientific">Luteimonas deserti</name>
    <dbReference type="NCBI Taxonomy" id="2752306"/>
    <lineage>
        <taxon>Bacteria</taxon>
        <taxon>Pseudomonadati</taxon>
        <taxon>Pseudomonadota</taxon>
        <taxon>Gammaproteobacteria</taxon>
        <taxon>Lysobacterales</taxon>
        <taxon>Lysobacteraceae</taxon>
        <taxon>Luteimonas</taxon>
    </lineage>
</organism>
<protein>
    <submittedName>
        <fullName evidence="8">Amino acid permease</fullName>
    </submittedName>
</protein>
<feature type="transmembrane region" description="Helical" evidence="6">
    <location>
        <begin position="338"/>
        <end position="357"/>
    </location>
</feature>
<feature type="transmembrane region" description="Helical" evidence="6">
    <location>
        <begin position="436"/>
        <end position="454"/>
    </location>
</feature>
<feature type="transmembrane region" description="Helical" evidence="6">
    <location>
        <begin position="54"/>
        <end position="73"/>
    </location>
</feature>
<dbReference type="AlphaFoldDB" id="A0A7Z0TWR1"/>
<keyword evidence="9" id="KW-1185">Reference proteome</keyword>
<evidence type="ECO:0000256" key="3">
    <source>
        <dbReference type="ARBA" id="ARBA00022692"/>
    </source>
</evidence>
<keyword evidence="3 6" id="KW-0812">Transmembrane</keyword>
<dbReference type="Gene3D" id="1.20.1740.10">
    <property type="entry name" value="Amino acid/polyamine transporter I"/>
    <property type="match status" value="1"/>
</dbReference>
<accession>A0A7Z0TWR1</accession>
<evidence type="ECO:0000313" key="8">
    <source>
        <dbReference type="EMBL" id="NYZ63634.1"/>
    </source>
</evidence>
<dbReference type="RefSeq" id="WP_180545853.1">
    <property type="nucleotide sequence ID" value="NZ_JACCJZ010000020.1"/>
</dbReference>
<name>A0A7Z0TWR1_9GAMM</name>
<feature type="transmembrane region" description="Helical" evidence="6">
    <location>
        <begin position="291"/>
        <end position="314"/>
    </location>
</feature>
<dbReference type="Pfam" id="PF00324">
    <property type="entry name" value="AA_permease"/>
    <property type="match status" value="1"/>
</dbReference>
<feature type="transmembrane region" description="Helical" evidence="6">
    <location>
        <begin position="27"/>
        <end position="48"/>
    </location>
</feature>
<feature type="transmembrane region" description="Helical" evidence="6">
    <location>
        <begin position="411"/>
        <end position="430"/>
    </location>
</feature>
<gene>
    <name evidence="8" type="ORF">H0E82_12830</name>
</gene>
<evidence type="ECO:0000256" key="5">
    <source>
        <dbReference type="ARBA" id="ARBA00023136"/>
    </source>
</evidence>
<dbReference type="PIRSF" id="PIRSF006060">
    <property type="entry name" value="AA_transporter"/>
    <property type="match status" value="1"/>
</dbReference>
<sequence>MSASDPATSIPAHAAASPAQALKPRQLVMMGLGSAIGAGLFLGSGVGVQAAGPAVLLSYLIAGALVIVVMHALGEMAAAKPASGAFSVYAEDAMGATAGATVGWLWWLQVVVVVAAEAVGAAGLLATLWPQVSVPGLTLVFMALFTAINLLGVRNFGEFEFWFAILKVIAILAFIAVGVALLLGWLPDVPSPRGSNFTAHGGFAPNGMMGVGAALLVVVFAFGGTEIVAIAAAETADPARSLARAIRTVAWRILVFYLGSIAVIVAVVPWTSPALASPFAAVLQIARIPGAATAITLVAVIALLSALNANLYGASRMIWSLARRGEAPAVLGRSDRRLVPVAAVVASVSFGFAAAALELLFPQRVLPTLLNIVGATCLLVWTIALVSQLILRRRADRAGIALPYRMRAFPLPTLGALGILGLIFALLIAAPETRTQFLSMAALTLGIAALSAWARRLRTAPAH</sequence>
<evidence type="ECO:0000259" key="7">
    <source>
        <dbReference type="Pfam" id="PF00324"/>
    </source>
</evidence>
<evidence type="ECO:0000313" key="9">
    <source>
        <dbReference type="Proteomes" id="UP000589896"/>
    </source>
</evidence>
<dbReference type="EMBL" id="JACCJZ010000020">
    <property type="protein sequence ID" value="NYZ63634.1"/>
    <property type="molecule type" value="Genomic_DNA"/>
</dbReference>
<dbReference type="InterPro" id="IPR004840">
    <property type="entry name" value="Amino_acid_permease_CS"/>
</dbReference>
<feature type="transmembrane region" description="Helical" evidence="6">
    <location>
        <begin position="253"/>
        <end position="271"/>
    </location>
</feature>
<reference evidence="8 9" key="1">
    <citation type="submission" date="2020-07" db="EMBL/GenBank/DDBJ databases">
        <title>isolation of Luteimonas sp. SJ-16.</title>
        <authorList>
            <person name="Huang X.-X."/>
            <person name="Xu L."/>
            <person name="Sun J.-Q."/>
        </authorList>
    </citation>
    <scope>NUCLEOTIDE SEQUENCE [LARGE SCALE GENOMIC DNA]</scope>
    <source>
        <strain evidence="8 9">SJ-16</strain>
    </source>
</reference>
<feature type="transmembrane region" description="Helical" evidence="6">
    <location>
        <begin position="369"/>
        <end position="391"/>
    </location>
</feature>
<feature type="domain" description="Amino acid permease/ SLC12A" evidence="7">
    <location>
        <begin position="27"/>
        <end position="434"/>
    </location>
</feature>
<evidence type="ECO:0000256" key="1">
    <source>
        <dbReference type="ARBA" id="ARBA00004141"/>
    </source>
</evidence>
<keyword evidence="4 6" id="KW-1133">Transmembrane helix</keyword>
<comment type="subcellular location">
    <subcellularLocation>
        <location evidence="1">Membrane</location>
        <topology evidence="1">Multi-pass membrane protein</topology>
    </subcellularLocation>
</comment>
<dbReference type="GO" id="GO:0006865">
    <property type="term" value="P:amino acid transport"/>
    <property type="evidence" value="ECO:0007669"/>
    <property type="project" value="InterPro"/>
</dbReference>